<sequence length="572" mass="65474">MRKVLSNGHSYAVLKERELTVDFYAYGTLFVENLRLSLGANLTPISVSISRNLVTILYYGDRVWLTREILVNNGSYEERCLFVNRGNSEVTIEGKYDFSTPFSDILERDYPQFTLKRNFVRVRDKYVYRGIDGRVRGLEVVGEKFKFTLNENETLETKFLARAFVKGTFRIPTFKSADISFKMKCFDNERYQQVYLMAINDLKSLIVSIGGYPFPLAGLPDFGAVFGRDSIWTAFFLLDEYPEIAKGVLMTLSKLQGRTFNEKTEEEPGRIPHEFRFGELCQAGVIPFNPYYGSVDSTPLYVALAGEYLRKTQDNETIGEIKENLTNAVEWILRRLEEGEGYIRYNKTPLGLENQGWKDWKNSIPDETGRQVRHPVAVVEVQGYAYWALKQAAELELTDLDEKMLNKVAEDLKKRFNRDFWTGEYYGIALDGENNPARVVSSNMGHLLITGIVPRDRRKGVVERLFRSYMFSGWGIRTLSSREAAYNPFSYHNGSVWPHDNAIIAIGLFELGFYEEVKKLSSLIEACYRLGKIPELFSGLERLSPIPYANSPQAWSAAGILKLLELLKEVGV</sequence>
<dbReference type="HOGENOM" id="CLU_019216_1_0_2"/>
<reference evidence="2 3" key="1">
    <citation type="journal article" date="2012" name="J. Bacteriol.">
        <title>Genome sequence of the model hyperthermophilic archaeon Thermococcus litoralis NS-C.</title>
        <authorList>
            <person name="Gardner A.F."/>
            <person name="Kumar S."/>
            <person name="Perler F.B."/>
        </authorList>
    </citation>
    <scope>NUCLEOTIDE SEQUENCE [LARGE SCALE GENOMIC DNA]</scope>
    <source>
        <strain evidence="3">ATCC 51850 / DSM 5473 / JCM 8560 / NS-C</strain>
    </source>
</reference>
<dbReference type="RefSeq" id="WP_004067936.1">
    <property type="nucleotide sequence ID" value="NC_022084.1"/>
</dbReference>
<dbReference type="InterPro" id="IPR008928">
    <property type="entry name" value="6-hairpin_glycosidase_sf"/>
</dbReference>
<evidence type="ECO:0000259" key="1">
    <source>
        <dbReference type="Pfam" id="PF06202"/>
    </source>
</evidence>
<dbReference type="GeneID" id="16548593"/>
<evidence type="ECO:0000313" key="2">
    <source>
        <dbReference type="EMBL" id="EHR78861.1"/>
    </source>
</evidence>
<dbReference type="EMBL" id="CP006670">
    <property type="protein sequence ID" value="EHR78861.1"/>
    <property type="molecule type" value="Genomic_DNA"/>
</dbReference>
<name>H3ZMI0_THELN</name>
<dbReference type="Pfam" id="PF06202">
    <property type="entry name" value="GDE_C"/>
    <property type="match status" value="1"/>
</dbReference>
<dbReference type="InterPro" id="IPR012341">
    <property type="entry name" value="6hp_glycosidase-like_sf"/>
</dbReference>
<dbReference type="GO" id="GO:0005975">
    <property type="term" value="P:carbohydrate metabolic process"/>
    <property type="evidence" value="ECO:0007669"/>
    <property type="project" value="InterPro"/>
</dbReference>
<accession>H3ZMI0</accession>
<dbReference type="STRING" id="523849.OCC_00397"/>
<dbReference type="Gene3D" id="1.50.10.10">
    <property type="match status" value="1"/>
</dbReference>
<evidence type="ECO:0000313" key="3">
    <source>
        <dbReference type="Proteomes" id="UP000015502"/>
    </source>
</evidence>
<dbReference type="OrthoDB" id="7795at2157"/>
<organism evidence="2 3">
    <name type="scientific">Thermococcus litoralis (strain ATCC 51850 / DSM 5473 / JCM 8560 / NS-C)</name>
    <dbReference type="NCBI Taxonomy" id="523849"/>
    <lineage>
        <taxon>Archaea</taxon>
        <taxon>Methanobacteriati</taxon>
        <taxon>Methanobacteriota</taxon>
        <taxon>Thermococci</taxon>
        <taxon>Thermococcales</taxon>
        <taxon>Thermococcaceae</taxon>
        <taxon>Thermococcus</taxon>
    </lineage>
</organism>
<keyword evidence="3" id="KW-1185">Reference proteome</keyword>
<dbReference type="KEGG" id="tlt:OCC_00397"/>
<gene>
    <name evidence="2" type="ORF">OCC_00397</name>
</gene>
<protein>
    <recommendedName>
        <fullName evidence="1">Glycogen debranching enzyme C-terminal domain-containing protein</fullName>
    </recommendedName>
</protein>
<dbReference type="AlphaFoldDB" id="H3ZMI0"/>
<dbReference type="SUPFAM" id="SSF48208">
    <property type="entry name" value="Six-hairpin glycosidases"/>
    <property type="match status" value="1"/>
</dbReference>
<feature type="domain" description="Glycogen debranching enzyme C-terminal" evidence="1">
    <location>
        <begin position="276"/>
        <end position="561"/>
    </location>
</feature>
<proteinExistence type="predicted"/>
<dbReference type="Proteomes" id="UP000015502">
    <property type="component" value="Chromosome"/>
</dbReference>
<dbReference type="InterPro" id="IPR032790">
    <property type="entry name" value="GDE_C"/>
</dbReference>
<dbReference type="PaxDb" id="523849-OCC_00397"/>